<dbReference type="AlphaFoldDB" id="D8Q5L6"/>
<keyword evidence="1" id="KW-0472">Membrane</keyword>
<sequence length="388" mass="42559">MADTEDLPLPEPIDAEDEQFKILALPRPFIPYSLEEIRQEITESIDSKLRASRISLYPAVALPLCVLSSLASSGVNGFTVRVVTNNVGIYAFFPGTWAEANAFRANMPLAELLEVHRQLRNDPIVHSRISHWYYGVFCGVALGLFRKVHVYPLPKGALSIVNECATRLFSILETAVFLGSSLGVYYFYAKQLRSTNVRAALFERMQSVVQHSAWYRDYASMQASSALKIAATSSLVAIPTALGSAATNASSLRFVRLYARRAGFWGGLGILTAMPMTHDLLVEGIATSSILQEFRAALRSDTSRAWDKHILCGAFFGGSVVPFLIRRAPRIHIMRDFVRAGQFIRSPRNVFVLGSASIMAGGSLGSLAFIARHLLRSSSNGGDDGPRP</sequence>
<dbReference type="InParanoid" id="D8Q5L6"/>
<feature type="transmembrane region" description="Helical" evidence="1">
    <location>
        <begin position="168"/>
        <end position="188"/>
    </location>
</feature>
<organism evidence="3">
    <name type="scientific">Schizophyllum commune (strain H4-8 / FGSC 9210)</name>
    <name type="common">Split gill fungus</name>
    <dbReference type="NCBI Taxonomy" id="578458"/>
    <lineage>
        <taxon>Eukaryota</taxon>
        <taxon>Fungi</taxon>
        <taxon>Dikarya</taxon>
        <taxon>Basidiomycota</taxon>
        <taxon>Agaricomycotina</taxon>
        <taxon>Agaricomycetes</taxon>
        <taxon>Agaricomycetidae</taxon>
        <taxon>Agaricales</taxon>
        <taxon>Schizophyllaceae</taxon>
        <taxon>Schizophyllum</taxon>
    </lineage>
</organism>
<accession>D8Q5L6</accession>
<keyword evidence="1" id="KW-0812">Transmembrane</keyword>
<dbReference type="VEuPathDB" id="FungiDB:SCHCODRAFT_02283977"/>
<name>D8Q5L6_SCHCM</name>
<dbReference type="Proteomes" id="UP000007431">
    <property type="component" value="Unassembled WGS sequence"/>
</dbReference>
<feature type="non-terminal residue" evidence="2">
    <location>
        <position position="388"/>
    </location>
</feature>
<feature type="transmembrane region" description="Helical" evidence="1">
    <location>
        <begin position="131"/>
        <end position="148"/>
    </location>
</feature>
<dbReference type="EMBL" id="GL377306">
    <property type="protein sequence ID" value="EFI96988.1"/>
    <property type="molecule type" value="Genomic_DNA"/>
</dbReference>
<evidence type="ECO:0000313" key="3">
    <source>
        <dbReference type="Proteomes" id="UP000007431"/>
    </source>
</evidence>
<evidence type="ECO:0000256" key="1">
    <source>
        <dbReference type="SAM" id="Phobius"/>
    </source>
</evidence>
<reference evidence="2 3" key="1">
    <citation type="journal article" date="2010" name="Nat. Biotechnol.">
        <title>Genome sequence of the model mushroom Schizophyllum commune.</title>
        <authorList>
            <person name="Ohm R.A."/>
            <person name="de Jong J.F."/>
            <person name="Lugones L.G."/>
            <person name="Aerts A."/>
            <person name="Kothe E."/>
            <person name="Stajich J.E."/>
            <person name="de Vries R.P."/>
            <person name="Record E."/>
            <person name="Levasseur A."/>
            <person name="Baker S.E."/>
            <person name="Bartholomew K.A."/>
            <person name="Coutinho P.M."/>
            <person name="Erdmann S."/>
            <person name="Fowler T.J."/>
            <person name="Gathman A.C."/>
            <person name="Lombard V."/>
            <person name="Henrissat B."/>
            <person name="Knabe N."/>
            <person name="Kuees U."/>
            <person name="Lilly W.W."/>
            <person name="Lindquist E."/>
            <person name="Lucas S."/>
            <person name="Magnuson J.K."/>
            <person name="Piumi F."/>
            <person name="Raudaskoski M."/>
            <person name="Salamov A."/>
            <person name="Schmutz J."/>
            <person name="Schwarze F.W.M.R."/>
            <person name="vanKuyk P.A."/>
            <person name="Horton J.S."/>
            <person name="Grigoriev I.V."/>
            <person name="Woesten H.A.B."/>
        </authorList>
    </citation>
    <scope>NUCLEOTIDE SEQUENCE [LARGE SCALE GENOMIC DNA]</scope>
    <source>
        <strain evidence="3">H4-8 / FGSC 9210</strain>
    </source>
</reference>
<dbReference type="HOGENOM" id="CLU_750393_0_0_1"/>
<protein>
    <submittedName>
        <fullName evidence="2">Uncharacterized protein</fullName>
    </submittedName>
</protein>
<evidence type="ECO:0000313" key="2">
    <source>
        <dbReference type="EMBL" id="EFI96988.1"/>
    </source>
</evidence>
<proteinExistence type="predicted"/>
<feature type="transmembrane region" description="Helical" evidence="1">
    <location>
        <begin position="350"/>
        <end position="371"/>
    </location>
</feature>
<keyword evidence="3" id="KW-1185">Reference proteome</keyword>
<gene>
    <name evidence="2" type="ORF">SCHCODRAFT_109259</name>
</gene>
<feature type="transmembrane region" description="Helical" evidence="1">
    <location>
        <begin position="262"/>
        <end position="286"/>
    </location>
</feature>
<keyword evidence="1" id="KW-1133">Transmembrane helix</keyword>
<feature type="transmembrane region" description="Helical" evidence="1">
    <location>
        <begin position="306"/>
        <end position="325"/>
    </location>
</feature>